<organism evidence="7 8">
    <name type="scientific">Tepidimicrobium xylanilyticum</name>
    <dbReference type="NCBI Taxonomy" id="1123352"/>
    <lineage>
        <taxon>Bacteria</taxon>
        <taxon>Bacillati</taxon>
        <taxon>Bacillota</taxon>
        <taxon>Tissierellia</taxon>
        <taxon>Tissierellales</taxon>
        <taxon>Tepidimicrobiaceae</taxon>
        <taxon>Tepidimicrobium</taxon>
    </lineage>
</organism>
<dbReference type="EMBL" id="FNNG01000001">
    <property type="protein sequence ID" value="SDW12704.1"/>
    <property type="molecule type" value="Genomic_DNA"/>
</dbReference>
<proteinExistence type="predicted"/>
<comment type="subcellular location">
    <subcellularLocation>
        <location evidence="1">Cell membrane</location>
        <topology evidence="1">Multi-pass membrane protein</topology>
    </subcellularLocation>
</comment>
<dbReference type="Pfam" id="PF03899">
    <property type="entry name" value="ATP-synt_I"/>
    <property type="match status" value="1"/>
</dbReference>
<name>A0A1H2R1F5_9FIRM</name>
<evidence type="ECO:0000256" key="3">
    <source>
        <dbReference type="ARBA" id="ARBA00022692"/>
    </source>
</evidence>
<keyword evidence="3 6" id="KW-0812">Transmembrane</keyword>
<feature type="transmembrane region" description="Helical" evidence="6">
    <location>
        <begin position="74"/>
        <end position="93"/>
    </location>
</feature>
<reference evidence="7 8" key="1">
    <citation type="submission" date="2016-10" db="EMBL/GenBank/DDBJ databases">
        <authorList>
            <person name="de Groot N.N."/>
        </authorList>
    </citation>
    <scope>NUCLEOTIDE SEQUENCE [LARGE SCALE GENOMIC DNA]</scope>
    <source>
        <strain evidence="7 8">DSM 23310</strain>
    </source>
</reference>
<dbReference type="GO" id="GO:0005886">
    <property type="term" value="C:plasma membrane"/>
    <property type="evidence" value="ECO:0007669"/>
    <property type="project" value="UniProtKB-SubCell"/>
</dbReference>
<evidence type="ECO:0000256" key="4">
    <source>
        <dbReference type="ARBA" id="ARBA00022989"/>
    </source>
</evidence>
<feature type="transmembrane region" description="Helical" evidence="6">
    <location>
        <begin position="7"/>
        <end position="30"/>
    </location>
</feature>
<keyword evidence="5 6" id="KW-0472">Membrane</keyword>
<sequence>MFNDEKLVLHIISKTLVYSLIIIGIMFIGIRDAKPYVLGFIFGTIIGILGFKLIEKTVTRAVTMESSKAYFYSIFHYFIRYSIYATVLIIAAIADYLNFLTTVLGLLMIKIVIFSSTVINTDYKDYKKNKD</sequence>
<keyword evidence="8" id="KW-1185">Reference proteome</keyword>
<evidence type="ECO:0000313" key="7">
    <source>
        <dbReference type="EMBL" id="SDW12704.1"/>
    </source>
</evidence>
<dbReference type="OrthoDB" id="1707517at2"/>
<dbReference type="InterPro" id="IPR005598">
    <property type="entry name" value="ATP_synth_I"/>
</dbReference>
<dbReference type="Proteomes" id="UP000198828">
    <property type="component" value="Unassembled WGS sequence"/>
</dbReference>
<keyword evidence="4 6" id="KW-1133">Transmembrane helix</keyword>
<accession>A0A1H2R1F5</accession>
<dbReference type="RefSeq" id="WP_159428574.1">
    <property type="nucleotide sequence ID" value="NZ_FNNG01000001.1"/>
</dbReference>
<keyword evidence="2" id="KW-1003">Cell membrane</keyword>
<feature type="transmembrane region" description="Helical" evidence="6">
    <location>
        <begin position="36"/>
        <end position="54"/>
    </location>
</feature>
<evidence type="ECO:0000256" key="5">
    <source>
        <dbReference type="ARBA" id="ARBA00023136"/>
    </source>
</evidence>
<gene>
    <name evidence="7" type="ORF">SAMN05660923_00259</name>
</gene>
<protein>
    <submittedName>
        <fullName evidence="7">ATP synthase I chain</fullName>
    </submittedName>
</protein>
<dbReference type="AlphaFoldDB" id="A0A1H2R1F5"/>
<evidence type="ECO:0000256" key="1">
    <source>
        <dbReference type="ARBA" id="ARBA00004651"/>
    </source>
</evidence>
<evidence type="ECO:0000256" key="2">
    <source>
        <dbReference type="ARBA" id="ARBA00022475"/>
    </source>
</evidence>
<evidence type="ECO:0000256" key="6">
    <source>
        <dbReference type="SAM" id="Phobius"/>
    </source>
</evidence>
<evidence type="ECO:0000313" key="8">
    <source>
        <dbReference type="Proteomes" id="UP000198828"/>
    </source>
</evidence>
<feature type="transmembrane region" description="Helical" evidence="6">
    <location>
        <begin position="99"/>
        <end position="119"/>
    </location>
</feature>